<organism evidence="2 3">
    <name type="scientific">Trichomonas vaginalis (strain ATCC PRA-98 / G3)</name>
    <dbReference type="NCBI Taxonomy" id="412133"/>
    <lineage>
        <taxon>Eukaryota</taxon>
        <taxon>Metamonada</taxon>
        <taxon>Parabasalia</taxon>
        <taxon>Trichomonadida</taxon>
        <taxon>Trichomonadidae</taxon>
        <taxon>Trichomonas</taxon>
    </lineage>
</organism>
<accession>A2F1A3</accession>
<dbReference type="RefSeq" id="XP_001330190.1">
    <property type="nucleotide sequence ID" value="XM_001330155.1"/>
</dbReference>
<evidence type="ECO:0000259" key="1">
    <source>
        <dbReference type="PROSITE" id="PS50011"/>
    </source>
</evidence>
<name>A2F1A3_TRIV3</name>
<dbReference type="AlphaFoldDB" id="A2F1A3"/>
<dbReference type="OrthoDB" id="125413at2759"/>
<dbReference type="SUPFAM" id="SSF56112">
    <property type="entry name" value="Protein kinase-like (PK-like)"/>
    <property type="match status" value="1"/>
</dbReference>
<reference evidence="2" key="1">
    <citation type="submission" date="2006-10" db="EMBL/GenBank/DDBJ databases">
        <authorList>
            <person name="Amadeo P."/>
            <person name="Zhao Q."/>
            <person name="Wortman J."/>
            <person name="Fraser-Liggett C."/>
            <person name="Carlton J."/>
        </authorList>
    </citation>
    <scope>NUCLEOTIDE SEQUENCE</scope>
    <source>
        <strain evidence="2">G3</strain>
    </source>
</reference>
<dbReference type="SMR" id="A2F1A3"/>
<feature type="domain" description="Protein kinase" evidence="1">
    <location>
        <begin position="1"/>
        <end position="89"/>
    </location>
</feature>
<dbReference type="VEuPathDB" id="TrichDB:TVAGG3_0665580"/>
<dbReference type="eggNOG" id="KOG0586">
    <property type="taxonomic scope" value="Eukaryota"/>
</dbReference>
<dbReference type="PANTHER" id="PTHR24362:SF309">
    <property type="entry name" value="PROTEIN KINASE DOMAIN-CONTAINING PROTEIN"/>
    <property type="match status" value="1"/>
</dbReference>
<dbReference type="Pfam" id="PF00069">
    <property type="entry name" value="Pkinase"/>
    <property type="match status" value="1"/>
</dbReference>
<proteinExistence type="predicted"/>
<keyword evidence="3" id="KW-1185">Reference proteome</keyword>
<dbReference type="Proteomes" id="UP000001542">
    <property type="component" value="Unassembled WGS sequence"/>
</dbReference>
<dbReference type="EMBL" id="DS113571">
    <property type="protein sequence ID" value="EAY01332.1"/>
    <property type="molecule type" value="Genomic_DNA"/>
</dbReference>
<dbReference type="InterPro" id="IPR011009">
    <property type="entry name" value="Kinase-like_dom_sf"/>
</dbReference>
<dbReference type="STRING" id="5722.A2F1A3"/>
<protein>
    <recommendedName>
        <fullName evidence="1">Protein kinase domain-containing protein</fullName>
    </recommendedName>
</protein>
<dbReference type="PROSITE" id="PS50011">
    <property type="entry name" value="PROTEIN_KINASE_DOM"/>
    <property type="match status" value="1"/>
</dbReference>
<sequence>MAPELFGIEKFNPMKADIWSLGVTMYFIATGKYPFNGLDQKSIRDNILKGLYNEDLIKDPLLRDVIAQCLEPDVYYRADINQILMHRYFCSDQTADRLQCCNTKKSDFIVKPITKSFSKLPKINSHSAFPSFEFKRIMLSKQKSVI</sequence>
<reference evidence="2" key="2">
    <citation type="journal article" date="2007" name="Science">
        <title>Draft genome sequence of the sexually transmitted pathogen Trichomonas vaginalis.</title>
        <authorList>
            <person name="Carlton J.M."/>
            <person name="Hirt R.P."/>
            <person name="Silva J.C."/>
            <person name="Delcher A.L."/>
            <person name="Schatz M."/>
            <person name="Zhao Q."/>
            <person name="Wortman J.R."/>
            <person name="Bidwell S.L."/>
            <person name="Alsmark U.C.M."/>
            <person name="Besteiro S."/>
            <person name="Sicheritz-Ponten T."/>
            <person name="Noel C.J."/>
            <person name="Dacks J.B."/>
            <person name="Foster P.G."/>
            <person name="Simillion C."/>
            <person name="Van de Peer Y."/>
            <person name="Miranda-Saavedra D."/>
            <person name="Barton G.J."/>
            <person name="Westrop G.D."/>
            <person name="Mueller S."/>
            <person name="Dessi D."/>
            <person name="Fiori P.L."/>
            <person name="Ren Q."/>
            <person name="Paulsen I."/>
            <person name="Zhang H."/>
            <person name="Bastida-Corcuera F.D."/>
            <person name="Simoes-Barbosa A."/>
            <person name="Brown M.T."/>
            <person name="Hayes R.D."/>
            <person name="Mukherjee M."/>
            <person name="Okumura C.Y."/>
            <person name="Schneider R."/>
            <person name="Smith A.J."/>
            <person name="Vanacova S."/>
            <person name="Villalvazo M."/>
            <person name="Haas B.J."/>
            <person name="Pertea M."/>
            <person name="Feldblyum T.V."/>
            <person name="Utterback T.R."/>
            <person name="Shu C.L."/>
            <person name="Osoegawa K."/>
            <person name="de Jong P.J."/>
            <person name="Hrdy I."/>
            <person name="Horvathova L."/>
            <person name="Zubacova Z."/>
            <person name="Dolezal P."/>
            <person name="Malik S.B."/>
            <person name="Logsdon J.M. Jr."/>
            <person name="Henze K."/>
            <person name="Gupta A."/>
            <person name="Wang C.C."/>
            <person name="Dunne R.L."/>
            <person name="Upcroft J.A."/>
            <person name="Upcroft P."/>
            <person name="White O."/>
            <person name="Salzberg S.L."/>
            <person name="Tang P."/>
            <person name="Chiu C.-H."/>
            <person name="Lee Y.-S."/>
            <person name="Embley T.M."/>
            <person name="Coombs G.H."/>
            <person name="Mottram J.C."/>
            <person name="Tachezy J."/>
            <person name="Fraser-Liggett C.M."/>
            <person name="Johnson P.J."/>
        </authorList>
    </citation>
    <scope>NUCLEOTIDE SEQUENCE [LARGE SCALE GENOMIC DNA]</scope>
    <source>
        <strain evidence="2">G3</strain>
    </source>
</reference>
<evidence type="ECO:0000313" key="2">
    <source>
        <dbReference type="EMBL" id="EAY01332.1"/>
    </source>
</evidence>
<evidence type="ECO:0000313" key="3">
    <source>
        <dbReference type="Proteomes" id="UP000001542"/>
    </source>
</evidence>
<dbReference type="InterPro" id="IPR000719">
    <property type="entry name" value="Prot_kinase_dom"/>
</dbReference>
<dbReference type="GO" id="GO:0005524">
    <property type="term" value="F:ATP binding"/>
    <property type="evidence" value="ECO:0007669"/>
    <property type="project" value="InterPro"/>
</dbReference>
<dbReference type="VEuPathDB" id="TrichDB:TVAG_407610"/>
<dbReference type="Gene3D" id="1.10.510.10">
    <property type="entry name" value="Transferase(Phosphotransferase) domain 1"/>
    <property type="match status" value="1"/>
</dbReference>
<dbReference type="GO" id="GO:0004672">
    <property type="term" value="F:protein kinase activity"/>
    <property type="evidence" value="ECO:0007669"/>
    <property type="project" value="InterPro"/>
</dbReference>
<dbReference type="PANTHER" id="PTHR24362">
    <property type="entry name" value="SERINE/THREONINE-PROTEIN KINASE NEK"/>
    <property type="match status" value="1"/>
</dbReference>
<gene>
    <name evidence="2" type="ORF">TVAG_407610</name>
</gene>
<dbReference type="InParanoid" id="A2F1A3"/>
<dbReference type="KEGG" id="tva:4759158"/>